<organism evidence="7 8">
    <name type="scientific">Cryptosporidium ubiquitum</name>
    <dbReference type="NCBI Taxonomy" id="857276"/>
    <lineage>
        <taxon>Eukaryota</taxon>
        <taxon>Sar</taxon>
        <taxon>Alveolata</taxon>
        <taxon>Apicomplexa</taxon>
        <taxon>Conoidasida</taxon>
        <taxon>Coccidia</taxon>
        <taxon>Eucoccidiorida</taxon>
        <taxon>Eimeriorina</taxon>
        <taxon>Cryptosporidiidae</taxon>
        <taxon>Cryptosporidium</taxon>
    </lineage>
</organism>
<dbReference type="AlphaFoldDB" id="A0A1J4MPN9"/>
<comment type="subcellular location">
    <subcellularLocation>
        <location evidence="1">Cytoplasm</location>
        <location evidence="1">Cytoskeleton</location>
    </subcellularLocation>
</comment>
<dbReference type="GO" id="GO:0070840">
    <property type="term" value="F:dynein complex binding"/>
    <property type="evidence" value="ECO:0007669"/>
    <property type="project" value="TreeGrafter"/>
</dbReference>
<protein>
    <recommendedName>
        <fullName evidence="3">Dynactin subunit 6</fullName>
    </recommendedName>
</protein>
<dbReference type="SUPFAM" id="SSF51161">
    <property type="entry name" value="Trimeric LpxA-like enzymes"/>
    <property type="match status" value="1"/>
</dbReference>
<dbReference type="VEuPathDB" id="CryptoDB:cubi_02969"/>
<dbReference type="OrthoDB" id="2355at2759"/>
<dbReference type="InterPro" id="IPR027777">
    <property type="entry name" value="DCTN6"/>
</dbReference>
<dbReference type="Proteomes" id="UP000186176">
    <property type="component" value="Unassembled WGS sequence"/>
</dbReference>
<evidence type="ECO:0000256" key="4">
    <source>
        <dbReference type="ARBA" id="ARBA00022490"/>
    </source>
</evidence>
<dbReference type="PANTHER" id="PTHR13072">
    <property type="entry name" value="DYNACTIN 6"/>
    <property type="match status" value="1"/>
</dbReference>
<comment type="caution">
    <text evidence="7">The sequence shown here is derived from an EMBL/GenBank/DDBJ whole genome shotgun (WGS) entry which is preliminary data.</text>
</comment>
<comment type="function">
    <text evidence="6">Part of the dynactin complex that activates the molecular motor dynein for ultra-processive transport along microtubules.</text>
</comment>
<sequence length="166" mass="18079">MQGNKNSTSLICLESNIVGNVELGEGCVVHPSALIDGGVGGIVMGKNNIIEDSVKIVNENINKMCIGSNNWFHVRCEINNTLSIGDNNSFEIGSKVNQNTKVGNNCVVSLNSNLPPNFEIYDNMCVAVIGDSLIHTVNKTTPNQHLHEQINFLNNILRGSSMEKKR</sequence>
<keyword evidence="4" id="KW-0963">Cytoplasm</keyword>
<dbReference type="PANTHER" id="PTHR13072:SF0">
    <property type="entry name" value="DYNACTIN SUBUNIT 6"/>
    <property type="match status" value="1"/>
</dbReference>
<comment type="similarity">
    <text evidence="2">Belongs to the dynactin subunits 5/6 family. Dynactin subunit 6 subfamily.</text>
</comment>
<evidence type="ECO:0000313" key="7">
    <source>
        <dbReference type="EMBL" id="OII74837.1"/>
    </source>
</evidence>
<evidence type="ECO:0000256" key="2">
    <source>
        <dbReference type="ARBA" id="ARBA00007719"/>
    </source>
</evidence>
<keyword evidence="5" id="KW-0206">Cytoskeleton</keyword>
<reference evidence="7 8" key="1">
    <citation type="submission" date="2016-10" db="EMBL/GenBank/DDBJ databases">
        <title>Reductive evolution of mitochondrial metabolism and differential evolution of invasion-related proteins in Cryptosporidium.</title>
        <authorList>
            <person name="Liu S."/>
            <person name="Roellig D.M."/>
            <person name="Guo Y."/>
            <person name="Li N."/>
            <person name="Frace M.A."/>
            <person name="Tang K."/>
            <person name="Zhang L."/>
            <person name="Feng Y."/>
            <person name="Xiao L."/>
        </authorList>
    </citation>
    <scope>NUCLEOTIDE SEQUENCE [LARGE SCALE GENOMIC DNA]</scope>
    <source>
        <strain evidence="7">39726</strain>
    </source>
</reference>
<dbReference type="GeneID" id="39979760"/>
<evidence type="ECO:0000256" key="1">
    <source>
        <dbReference type="ARBA" id="ARBA00004245"/>
    </source>
</evidence>
<evidence type="ECO:0000256" key="6">
    <source>
        <dbReference type="ARBA" id="ARBA00034687"/>
    </source>
</evidence>
<gene>
    <name evidence="7" type="ORF">cubi_02969</name>
</gene>
<proteinExistence type="inferred from homology"/>
<dbReference type="GO" id="GO:0007052">
    <property type="term" value="P:mitotic spindle organization"/>
    <property type="evidence" value="ECO:0007669"/>
    <property type="project" value="TreeGrafter"/>
</dbReference>
<dbReference type="Gene3D" id="2.160.10.10">
    <property type="entry name" value="Hexapeptide repeat proteins"/>
    <property type="match status" value="1"/>
</dbReference>
<dbReference type="EMBL" id="LRBP01000008">
    <property type="protein sequence ID" value="OII74837.1"/>
    <property type="molecule type" value="Genomic_DNA"/>
</dbReference>
<keyword evidence="8" id="KW-1185">Reference proteome</keyword>
<dbReference type="RefSeq" id="XP_028875982.1">
    <property type="nucleotide sequence ID" value="XM_029019981.1"/>
</dbReference>
<dbReference type="GO" id="GO:0005869">
    <property type="term" value="C:dynactin complex"/>
    <property type="evidence" value="ECO:0007669"/>
    <property type="project" value="InterPro"/>
</dbReference>
<evidence type="ECO:0000313" key="8">
    <source>
        <dbReference type="Proteomes" id="UP000186176"/>
    </source>
</evidence>
<accession>A0A1J4MPN9</accession>
<dbReference type="InterPro" id="IPR011004">
    <property type="entry name" value="Trimer_LpxA-like_sf"/>
</dbReference>
<name>A0A1J4MPN9_9CRYT</name>
<evidence type="ECO:0000256" key="5">
    <source>
        <dbReference type="ARBA" id="ARBA00023212"/>
    </source>
</evidence>
<evidence type="ECO:0000256" key="3">
    <source>
        <dbReference type="ARBA" id="ARBA00016573"/>
    </source>
</evidence>